<feature type="transmembrane region" description="Helical" evidence="6">
    <location>
        <begin position="480"/>
        <end position="502"/>
    </location>
</feature>
<feature type="region of interest" description="Disordered" evidence="5">
    <location>
        <begin position="377"/>
        <end position="402"/>
    </location>
</feature>
<accession>A0A6A6J746</accession>
<evidence type="ECO:0000313" key="7">
    <source>
        <dbReference type="EMBL" id="KAF2272400.1"/>
    </source>
</evidence>
<proteinExistence type="predicted"/>
<protein>
    <recommendedName>
        <fullName evidence="9">Amino acid transporter</fullName>
    </recommendedName>
</protein>
<feature type="compositionally biased region" description="Low complexity" evidence="5">
    <location>
        <begin position="388"/>
        <end position="399"/>
    </location>
</feature>
<feature type="transmembrane region" description="Helical" evidence="6">
    <location>
        <begin position="532"/>
        <end position="557"/>
    </location>
</feature>
<keyword evidence="2 6" id="KW-0812">Transmembrane</keyword>
<dbReference type="InterPro" id="IPR050598">
    <property type="entry name" value="AminoAcid_Transporter"/>
</dbReference>
<feature type="region of interest" description="Disordered" evidence="5">
    <location>
        <begin position="1"/>
        <end position="20"/>
    </location>
</feature>
<dbReference type="OrthoDB" id="5982228at2759"/>
<dbReference type="Gene3D" id="1.20.1740.10">
    <property type="entry name" value="Amino acid/polyamine transporter I"/>
    <property type="match status" value="1"/>
</dbReference>
<evidence type="ECO:0000256" key="2">
    <source>
        <dbReference type="ARBA" id="ARBA00022692"/>
    </source>
</evidence>
<dbReference type="AlphaFoldDB" id="A0A6A6J746"/>
<dbReference type="Pfam" id="PF13520">
    <property type="entry name" value="AA_permease_2"/>
    <property type="match status" value="1"/>
</dbReference>
<comment type="subcellular location">
    <subcellularLocation>
        <location evidence="1">Membrane</location>
        <topology evidence="1">Multi-pass membrane protein</topology>
    </subcellularLocation>
</comment>
<feature type="transmembrane region" description="Helical" evidence="6">
    <location>
        <begin position="136"/>
        <end position="157"/>
    </location>
</feature>
<organism evidence="7 8">
    <name type="scientific">Westerdykella ornata</name>
    <dbReference type="NCBI Taxonomy" id="318751"/>
    <lineage>
        <taxon>Eukaryota</taxon>
        <taxon>Fungi</taxon>
        <taxon>Dikarya</taxon>
        <taxon>Ascomycota</taxon>
        <taxon>Pezizomycotina</taxon>
        <taxon>Dothideomycetes</taxon>
        <taxon>Pleosporomycetidae</taxon>
        <taxon>Pleosporales</taxon>
        <taxon>Sporormiaceae</taxon>
        <taxon>Westerdykella</taxon>
    </lineage>
</organism>
<dbReference type="Proteomes" id="UP000800097">
    <property type="component" value="Unassembled WGS sequence"/>
</dbReference>
<sequence length="700" mass="76701">MVATDDNTSTHSGNDSLDLEEEDRRYLEALNDEHHVATKTTRHPLGLFSVVAIILQQMIGTGIFRTPWTLMQVTGSVGITLIFWFVGAITAMAGAVLYIEFGVSLPRHLIDGRVEPVVRNGGDLNYVSYLIKRPKFLVLCIYGLNYIFLASSAANALSFGDDVMGGSGTDRPAGKDAAARGLAMVVVTLACMLHAFTRRGGIILNNIVVVVKVLILCAFPVMAICVLAGVTDTNHAAENMRPSNAFANVHSNVDGYVQGTLAILYAYNGYNQANYVLCEISRPRKTLVRGIVIAMIVVSKEQQLTTPDIALQFLINIFGRTRAPKLLAFFTTVNSLGNIIGMTFAASRVKQEIAKEGVIPLAKFFGENRVLFRARRRRGTPHQDHRASPSNPSNAPLSAVQQVEHGREPTPYGALLLHWLFAMLLILLTWPTSKPIYAYRILVNLYSYVTDVIPSFALGIGMLCLRAFTNWSTKSPVPGWLSVCAAALFTASNGFPLVAIWVPPITAGEGGDAAAAAAAAAAARNIIPGFPWYITGTLSFALILCSVGYWVVFRFVWPRVGVRRGKEFVVEREPVFRVVDGVRVEWHEIVLHSWRVKGEGGGRARGEATDKDPYPQYLFAKYGHVGNIFEVELFQLLSSTYTILHLERKKAASYRSDKEANTTPSPAPAHRGIYTRKEEIDVAAACAVLFRTRSSSTAHP</sequence>
<evidence type="ECO:0000313" key="8">
    <source>
        <dbReference type="Proteomes" id="UP000800097"/>
    </source>
</evidence>
<dbReference type="RefSeq" id="XP_033649939.1">
    <property type="nucleotide sequence ID" value="XM_033799992.1"/>
</dbReference>
<dbReference type="GO" id="GO:0015179">
    <property type="term" value="F:L-amino acid transmembrane transporter activity"/>
    <property type="evidence" value="ECO:0007669"/>
    <property type="project" value="TreeGrafter"/>
</dbReference>
<feature type="transmembrane region" description="Helical" evidence="6">
    <location>
        <begin position="45"/>
        <end position="64"/>
    </location>
</feature>
<keyword evidence="4 6" id="KW-0472">Membrane</keyword>
<dbReference type="EMBL" id="ML986522">
    <property type="protein sequence ID" value="KAF2272400.1"/>
    <property type="molecule type" value="Genomic_DNA"/>
</dbReference>
<feature type="transmembrane region" description="Helical" evidence="6">
    <location>
        <begin position="76"/>
        <end position="99"/>
    </location>
</feature>
<evidence type="ECO:0000256" key="3">
    <source>
        <dbReference type="ARBA" id="ARBA00022989"/>
    </source>
</evidence>
<evidence type="ECO:0000256" key="6">
    <source>
        <dbReference type="SAM" id="Phobius"/>
    </source>
</evidence>
<evidence type="ECO:0000256" key="5">
    <source>
        <dbReference type="SAM" id="MobiDB-lite"/>
    </source>
</evidence>
<feature type="compositionally biased region" description="Polar residues" evidence="5">
    <location>
        <begin position="1"/>
        <end position="15"/>
    </location>
</feature>
<evidence type="ECO:0000256" key="4">
    <source>
        <dbReference type="ARBA" id="ARBA00023136"/>
    </source>
</evidence>
<feature type="transmembrane region" description="Helical" evidence="6">
    <location>
        <begin position="209"/>
        <end position="230"/>
    </location>
</feature>
<evidence type="ECO:0000256" key="1">
    <source>
        <dbReference type="ARBA" id="ARBA00004141"/>
    </source>
</evidence>
<feature type="transmembrane region" description="Helical" evidence="6">
    <location>
        <begin position="326"/>
        <end position="346"/>
    </location>
</feature>
<dbReference type="PANTHER" id="PTHR11785:SF353">
    <property type="entry name" value="METHIONINE TRANSPORTER (EUROFUNG)"/>
    <property type="match status" value="1"/>
</dbReference>
<gene>
    <name evidence="7" type="ORF">EI97DRAFT_445851</name>
</gene>
<dbReference type="PANTHER" id="PTHR11785">
    <property type="entry name" value="AMINO ACID TRANSPORTER"/>
    <property type="match status" value="1"/>
</dbReference>
<keyword evidence="8" id="KW-1185">Reference proteome</keyword>
<dbReference type="GeneID" id="54553167"/>
<feature type="transmembrane region" description="Helical" evidence="6">
    <location>
        <begin position="412"/>
        <end position="433"/>
    </location>
</feature>
<reference evidence="7" key="1">
    <citation type="journal article" date="2020" name="Stud. Mycol.">
        <title>101 Dothideomycetes genomes: a test case for predicting lifestyles and emergence of pathogens.</title>
        <authorList>
            <person name="Haridas S."/>
            <person name="Albert R."/>
            <person name="Binder M."/>
            <person name="Bloem J."/>
            <person name="Labutti K."/>
            <person name="Salamov A."/>
            <person name="Andreopoulos B."/>
            <person name="Baker S."/>
            <person name="Barry K."/>
            <person name="Bills G."/>
            <person name="Bluhm B."/>
            <person name="Cannon C."/>
            <person name="Castanera R."/>
            <person name="Culley D."/>
            <person name="Daum C."/>
            <person name="Ezra D."/>
            <person name="Gonzalez J."/>
            <person name="Henrissat B."/>
            <person name="Kuo A."/>
            <person name="Liang C."/>
            <person name="Lipzen A."/>
            <person name="Lutzoni F."/>
            <person name="Magnuson J."/>
            <person name="Mondo S."/>
            <person name="Nolan M."/>
            <person name="Ohm R."/>
            <person name="Pangilinan J."/>
            <person name="Park H.-J."/>
            <person name="Ramirez L."/>
            <person name="Alfaro M."/>
            <person name="Sun H."/>
            <person name="Tritt A."/>
            <person name="Yoshinaga Y."/>
            <person name="Zwiers L.-H."/>
            <person name="Turgeon B."/>
            <person name="Goodwin S."/>
            <person name="Spatafora J."/>
            <person name="Crous P."/>
            <person name="Grigoriev I."/>
        </authorList>
    </citation>
    <scope>NUCLEOTIDE SEQUENCE</scope>
    <source>
        <strain evidence="7">CBS 379.55</strain>
    </source>
</reference>
<name>A0A6A6J746_WESOR</name>
<evidence type="ECO:0008006" key="9">
    <source>
        <dbReference type="Google" id="ProtNLM"/>
    </source>
</evidence>
<feature type="transmembrane region" description="Helical" evidence="6">
    <location>
        <begin position="177"/>
        <end position="197"/>
    </location>
</feature>
<feature type="transmembrane region" description="Helical" evidence="6">
    <location>
        <begin position="445"/>
        <end position="468"/>
    </location>
</feature>
<keyword evidence="3 6" id="KW-1133">Transmembrane helix</keyword>
<dbReference type="InterPro" id="IPR002293">
    <property type="entry name" value="AA/rel_permease1"/>
</dbReference>
<dbReference type="GO" id="GO:0016020">
    <property type="term" value="C:membrane"/>
    <property type="evidence" value="ECO:0007669"/>
    <property type="project" value="UniProtKB-SubCell"/>
</dbReference>